<protein>
    <submittedName>
        <fullName evidence="2">Glutathione transferase GST 23-like protein</fullName>
    </submittedName>
</protein>
<dbReference type="AlphaFoldDB" id="A0A833QQF6"/>
<dbReference type="Proteomes" id="UP000623129">
    <property type="component" value="Unassembled WGS sequence"/>
</dbReference>
<dbReference type="PROSITE" id="PS50405">
    <property type="entry name" value="GST_CTER"/>
    <property type="match status" value="1"/>
</dbReference>
<name>A0A833QQF6_9POAL</name>
<dbReference type="SUPFAM" id="SSF47616">
    <property type="entry name" value="GST C-terminal domain-like"/>
    <property type="match status" value="1"/>
</dbReference>
<dbReference type="Pfam" id="PF00043">
    <property type="entry name" value="GST_C"/>
    <property type="match status" value="1"/>
</dbReference>
<dbReference type="InterPro" id="IPR045074">
    <property type="entry name" value="GST_C_Tau"/>
</dbReference>
<accession>A0A833QQF6</accession>
<dbReference type="InterPro" id="IPR036282">
    <property type="entry name" value="Glutathione-S-Trfase_C_sf"/>
</dbReference>
<dbReference type="EMBL" id="SWLB01000017">
    <property type="protein sequence ID" value="KAF3327018.1"/>
    <property type="molecule type" value="Genomic_DNA"/>
</dbReference>
<dbReference type="Gene3D" id="1.20.1050.10">
    <property type="match status" value="1"/>
</dbReference>
<reference evidence="2" key="1">
    <citation type="submission" date="2020-01" db="EMBL/GenBank/DDBJ databases">
        <title>Genome sequence of Kobresia littledalei, the first chromosome-level genome in the family Cyperaceae.</title>
        <authorList>
            <person name="Qu G."/>
        </authorList>
    </citation>
    <scope>NUCLEOTIDE SEQUENCE</scope>
    <source>
        <strain evidence="2">C.B.Clarke</strain>
        <tissue evidence="2">Leaf</tissue>
    </source>
</reference>
<evidence type="ECO:0000313" key="2">
    <source>
        <dbReference type="EMBL" id="KAF3327018.1"/>
    </source>
</evidence>
<dbReference type="GO" id="GO:0006749">
    <property type="term" value="P:glutathione metabolic process"/>
    <property type="evidence" value="ECO:0007669"/>
    <property type="project" value="InterPro"/>
</dbReference>
<dbReference type="GO" id="GO:0005737">
    <property type="term" value="C:cytoplasm"/>
    <property type="evidence" value="ECO:0007669"/>
    <property type="project" value="TreeGrafter"/>
</dbReference>
<organism evidence="2 3">
    <name type="scientific">Carex littledalei</name>
    <dbReference type="NCBI Taxonomy" id="544730"/>
    <lineage>
        <taxon>Eukaryota</taxon>
        <taxon>Viridiplantae</taxon>
        <taxon>Streptophyta</taxon>
        <taxon>Embryophyta</taxon>
        <taxon>Tracheophyta</taxon>
        <taxon>Spermatophyta</taxon>
        <taxon>Magnoliopsida</taxon>
        <taxon>Liliopsida</taxon>
        <taxon>Poales</taxon>
        <taxon>Cyperaceae</taxon>
        <taxon>Cyperoideae</taxon>
        <taxon>Cariceae</taxon>
        <taxon>Carex</taxon>
        <taxon>Carex subgen. Euthyceras</taxon>
    </lineage>
</organism>
<dbReference type="InterPro" id="IPR045073">
    <property type="entry name" value="Omega/Tau-like"/>
</dbReference>
<dbReference type="GO" id="GO:0004364">
    <property type="term" value="F:glutathione transferase activity"/>
    <property type="evidence" value="ECO:0007669"/>
    <property type="project" value="InterPro"/>
</dbReference>
<feature type="domain" description="GST C-terminal" evidence="1">
    <location>
        <begin position="1"/>
        <end position="122"/>
    </location>
</feature>
<dbReference type="PANTHER" id="PTHR11260">
    <property type="entry name" value="GLUTATHIONE S-TRANSFERASE, GST, SUPERFAMILY, GST DOMAIN CONTAINING"/>
    <property type="match status" value="1"/>
</dbReference>
<proteinExistence type="predicted"/>
<evidence type="ECO:0000259" key="1">
    <source>
        <dbReference type="PROSITE" id="PS50405"/>
    </source>
</evidence>
<keyword evidence="2" id="KW-0808">Transferase</keyword>
<keyword evidence="3" id="KW-1185">Reference proteome</keyword>
<dbReference type="OrthoDB" id="202840at2759"/>
<gene>
    <name evidence="2" type="ORF">FCM35_KLT07136</name>
</gene>
<dbReference type="PANTHER" id="PTHR11260:SF676">
    <property type="entry name" value="GLUTATHIONE S-TRANSFERASE U8"/>
    <property type="match status" value="1"/>
</dbReference>
<sequence>MVASNEVRLFGMWASPACREEARKAFYMEGEEKENSIENLQVQLKALDEQLEGKKFFYGDHIGYTDLAVGWMAFWLGVAEEVAGFKANHEAKFPHFARWIKDFLQEPVIKENLPTHEKTVDFFRAFRQLGGCGKMNQK</sequence>
<evidence type="ECO:0000313" key="3">
    <source>
        <dbReference type="Proteomes" id="UP000623129"/>
    </source>
</evidence>
<dbReference type="InterPro" id="IPR010987">
    <property type="entry name" value="Glutathione-S-Trfase_C-like"/>
</dbReference>
<comment type="caution">
    <text evidence="2">The sequence shown here is derived from an EMBL/GenBank/DDBJ whole genome shotgun (WGS) entry which is preliminary data.</text>
</comment>
<dbReference type="CDD" id="cd03185">
    <property type="entry name" value="GST_C_Tau"/>
    <property type="match status" value="1"/>
</dbReference>
<dbReference type="InterPro" id="IPR004046">
    <property type="entry name" value="GST_C"/>
</dbReference>